<dbReference type="PANTHER" id="PTHR33305:SF11">
    <property type="entry name" value="PROTEIN ETHYLENE INSENSITIVE 3"/>
    <property type="match status" value="1"/>
</dbReference>
<evidence type="ECO:0000313" key="7">
    <source>
        <dbReference type="Proteomes" id="UP001314170"/>
    </source>
</evidence>
<dbReference type="InterPro" id="IPR006957">
    <property type="entry name" value="EIN3"/>
</dbReference>
<evidence type="ECO:0000259" key="5">
    <source>
        <dbReference type="Pfam" id="PF04873"/>
    </source>
</evidence>
<comment type="subcellular location">
    <subcellularLocation>
        <location evidence="1">Nucleus</location>
    </subcellularLocation>
</comment>
<dbReference type="PANTHER" id="PTHR33305">
    <property type="entry name" value="ETHYLENE INSENSITIVE 3-LIKE 2 PROTEIN"/>
    <property type="match status" value="1"/>
</dbReference>
<dbReference type="EMBL" id="CAWUPB010001184">
    <property type="protein sequence ID" value="CAK7350424.1"/>
    <property type="molecule type" value="Genomic_DNA"/>
</dbReference>
<sequence>MVTSVGLSKDQGLAPYKKPHDLEKARNVGVLIAMIKHMSPHIAKIQESLAHEIYHNSCPPLSSSGSESLVINDCNEYGVDGAEDEPNFDVQSLNLRLPSILK</sequence>
<evidence type="ECO:0000256" key="1">
    <source>
        <dbReference type="ARBA" id="ARBA00004123"/>
    </source>
</evidence>
<evidence type="ECO:0000256" key="4">
    <source>
        <dbReference type="ARBA" id="ARBA00023242"/>
    </source>
</evidence>
<keyword evidence="7" id="KW-1185">Reference proteome</keyword>
<keyword evidence="3" id="KW-0936">Ethylene signaling pathway</keyword>
<evidence type="ECO:0000256" key="2">
    <source>
        <dbReference type="ARBA" id="ARBA00009416"/>
    </source>
</evidence>
<dbReference type="GO" id="GO:0005634">
    <property type="term" value="C:nucleus"/>
    <property type="evidence" value="ECO:0007669"/>
    <property type="project" value="UniProtKB-SubCell"/>
</dbReference>
<dbReference type="Proteomes" id="UP001314170">
    <property type="component" value="Unassembled WGS sequence"/>
</dbReference>
<dbReference type="AlphaFoldDB" id="A0AAV1SG35"/>
<accession>A0AAV1SG35</accession>
<feature type="domain" description="Ethylene insensitive 3-like DNA-binding" evidence="5">
    <location>
        <begin position="4"/>
        <end position="49"/>
    </location>
</feature>
<gene>
    <name evidence="6" type="ORF">DCAF_LOCUS23155</name>
</gene>
<comment type="similarity">
    <text evidence="2">Belongs to the EIN3 family.</text>
</comment>
<dbReference type="GO" id="GO:0003677">
    <property type="term" value="F:DNA binding"/>
    <property type="evidence" value="ECO:0007669"/>
    <property type="project" value="TreeGrafter"/>
</dbReference>
<protein>
    <recommendedName>
        <fullName evidence="5">Ethylene insensitive 3-like DNA-binding domain-containing protein</fullName>
    </recommendedName>
</protein>
<name>A0AAV1SG35_9ROSI</name>
<dbReference type="InterPro" id="IPR023278">
    <property type="entry name" value="Ethylene_insens-like_DNA-bd"/>
</dbReference>
<evidence type="ECO:0000256" key="3">
    <source>
        <dbReference type="ARBA" id="ARBA00022745"/>
    </source>
</evidence>
<reference evidence="6 7" key="1">
    <citation type="submission" date="2024-01" db="EMBL/GenBank/DDBJ databases">
        <authorList>
            <person name="Waweru B."/>
        </authorList>
    </citation>
    <scope>NUCLEOTIDE SEQUENCE [LARGE SCALE GENOMIC DNA]</scope>
</reference>
<comment type="caution">
    <text evidence="6">The sequence shown here is derived from an EMBL/GenBank/DDBJ whole genome shotgun (WGS) entry which is preliminary data.</text>
</comment>
<dbReference type="InterPro" id="IPR047091">
    <property type="entry name" value="EIN3-like_DNA-bd"/>
</dbReference>
<proteinExistence type="inferred from homology"/>
<dbReference type="SUPFAM" id="SSF116768">
    <property type="entry name" value="DNA-binding domain of EIN3-like"/>
    <property type="match status" value="1"/>
</dbReference>
<keyword evidence="4" id="KW-0539">Nucleus</keyword>
<dbReference type="GO" id="GO:0003700">
    <property type="term" value="F:DNA-binding transcription factor activity"/>
    <property type="evidence" value="ECO:0007669"/>
    <property type="project" value="InterPro"/>
</dbReference>
<dbReference type="GO" id="GO:0009873">
    <property type="term" value="P:ethylene-activated signaling pathway"/>
    <property type="evidence" value="ECO:0007669"/>
    <property type="project" value="UniProtKB-KW"/>
</dbReference>
<organism evidence="6 7">
    <name type="scientific">Dovyalis caffra</name>
    <dbReference type="NCBI Taxonomy" id="77055"/>
    <lineage>
        <taxon>Eukaryota</taxon>
        <taxon>Viridiplantae</taxon>
        <taxon>Streptophyta</taxon>
        <taxon>Embryophyta</taxon>
        <taxon>Tracheophyta</taxon>
        <taxon>Spermatophyta</taxon>
        <taxon>Magnoliopsida</taxon>
        <taxon>eudicotyledons</taxon>
        <taxon>Gunneridae</taxon>
        <taxon>Pentapetalae</taxon>
        <taxon>rosids</taxon>
        <taxon>fabids</taxon>
        <taxon>Malpighiales</taxon>
        <taxon>Salicaceae</taxon>
        <taxon>Flacourtieae</taxon>
        <taxon>Dovyalis</taxon>
    </lineage>
</organism>
<dbReference type="Pfam" id="PF04873">
    <property type="entry name" value="EIN3_DNA-bd"/>
    <property type="match status" value="1"/>
</dbReference>
<evidence type="ECO:0000313" key="6">
    <source>
        <dbReference type="EMBL" id="CAK7350424.1"/>
    </source>
</evidence>
<dbReference type="Gene3D" id="1.10.3180.10">
    <property type="entry name" value="DNA-binding domain of EIN3-like"/>
    <property type="match status" value="1"/>
</dbReference>